<reference evidence="1" key="1">
    <citation type="submission" date="2022-10" db="EMBL/GenBank/DDBJ databases">
        <title>Sifting through the core-genome to identify putative cross-protective antigens against Riemerella anatipestifer.</title>
        <authorList>
            <person name="Zheng X."/>
            <person name="Zhang W."/>
        </authorList>
    </citation>
    <scope>NUCLEOTIDE SEQUENCE</scope>
    <source>
        <strain evidence="1">ZWRA178</strain>
    </source>
</reference>
<gene>
    <name evidence="1" type="ORF">OKE68_10130</name>
</gene>
<comment type="caution">
    <text evidence="1">The sequence shown here is derived from an EMBL/GenBank/DDBJ whole genome shotgun (WGS) entry which is preliminary data.</text>
</comment>
<dbReference type="AlphaFoldDB" id="A0AAP3AMR0"/>
<dbReference type="RefSeq" id="WP_264309107.1">
    <property type="nucleotide sequence ID" value="NZ_JAOZYT010000086.1"/>
</dbReference>
<evidence type="ECO:0000313" key="2">
    <source>
        <dbReference type="Proteomes" id="UP001207440"/>
    </source>
</evidence>
<dbReference type="Proteomes" id="UP001207440">
    <property type="component" value="Unassembled WGS sequence"/>
</dbReference>
<protein>
    <submittedName>
        <fullName evidence="1">Uncharacterized protein</fullName>
    </submittedName>
</protein>
<proteinExistence type="predicted"/>
<dbReference type="EMBL" id="JAOZYT010000086">
    <property type="protein sequence ID" value="MCW0524671.1"/>
    <property type="molecule type" value="Genomic_DNA"/>
</dbReference>
<name>A0AAP3AMR0_RIEAN</name>
<evidence type="ECO:0000313" key="1">
    <source>
        <dbReference type="EMBL" id="MCW0524671.1"/>
    </source>
</evidence>
<feature type="non-terminal residue" evidence="1">
    <location>
        <position position="1"/>
    </location>
</feature>
<sequence>KKIKSSKNQYYLKCTTSIAMSNCFNDTPHENIENCPNEDIFAGLTTRLYYVPTAFVKSFAKPVPGADYASRIKIGTGGIVLNTGKAWKFIDIQIDENELKMNLTGNVGNKKTKTEIDFLIPGFKTKTLGFIDTYKNTPCIFAIKDAEGKLFVVGSKDLGAYIESADATSGKKIDDNSGVTAKVVANSKLYYYEGEISLEAAA</sequence>
<organism evidence="1 2">
    <name type="scientific">Riemerella anatipestifer</name>
    <name type="common">Moraxella anatipestifer</name>
    <dbReference type="NCBI Taxonomy" id="34085"/>
    <lineage>
        <taxon>Bacteria</taxon>
        <taxon>Pseudomonadati</taxon>
        <taxon>Bacteroidota</taxon>
        <taxon>Flavobacteriia</taxon>
        <taxon>Flavobacteriales</taxon>
        <taxon>Weeksellaceae</taxon>
        <taxon>Riemerella</taxon>
    </lineage>
</organism>
<accession>A0AAP3AMR0</accession>